<evidence type="ECO:0000313" key="2">
    <source>
        <dbReference type="EMBL" id="KAG2561600.1"/>
    </source>
</evidence>
<sequence>MPHHPPKPRNAALILPAHPAPHPPTDGASSSRAARCRTLIATPLSSRRARLPHPPPVGVPLPTASLEIDPWGPLLPLLSSRRCFPRDDGAPLLPMPLPRSCSAPSSRQPSIRPTGIPSWRRRCILLMPHPPPVGVP</sequence>
<keyword evidence="3" id="KW-1185">Reference proteome</keyword>
<gene>
    <name evidence="2" type="ORF">PVAP13_8KG167700</name>
</gene>
<dbReference type="EMBL" id="CM029051">
    <property type="protein sequence ID" value="KAG2561600.1"/>
    <property type="molecule type" value="Genomic_DNA"/>
</dbReference>
<dbReference type="AlphaFoldDB" id="A0A8T0PJ25"/>
<protein>
    <submittedName>
        <fullName evidence="2">Uncharacterized protein</fullName>
    </submittedName>
</protein>
<comment type="caution">
    <text evidence="2">The sequence shown here is derived from an EMBL/GenBank/DDBJ whole genome shotgun (WGS) entry which is preliminary data.</text>
</comment>
<feature type="region of interest" description="Disordered" evidence="1">
    <location>
        <begin position="1"/>
        <end position="34"/>
    </location>
</feature>
<evidence type="ECO:0000256" key="1">
    <source>
        <dbReference type="SAM" id="MobiDB-lite"/>
    </source>
</evidence>
<reference evidence="2" key="1">
    <citation type="submission" date="2020-05" db="EMBL/GenBank/DDBJ databases">
        <title>WGS assembly of Panicum virgatum.</title>
        <authorList>
            <person name="Lovell J.T."/>
            <person name="Jenkins J."/>
            <person name="Shu S."/>
            <person name="Juenger T.E."/>
            <person name="Schmutz J."/>
        </authorList>
    </citation>
    <scope>NUCLEOTIDE SEQUENCE</scope>
    <source>
        <strain evidence="2">AP13</strain>
    </source>
</reference>
<organism evidence="2 3">
    <name type="scientific">Panicum virgatum</name>
    <name type="common">Blackwell switchgrass</name>
    <dbReference type="NCBI Taxonomy" id="38727"/>
    <lineage>
        <taxon>Eukaryota</taxon>
        <taxon>Viridiplantae</taxon>
        <taxon>Streptophyta</taxon>
        <taxon>Embryophyta</taxon>
        <taxon>Tracheophyta</taxon>
        <taxon>Spermatophyta</taxon>
        <taxon>Magnoliopsida</taxon>
        <taxon>Liliopsida</taxon>
        <taxon>Poales</taxon>
        <taxon>Poaceae</taxon>
        <taxon>PACMAD clade</taxon>
        <taxon>Panicoideae</taxon>
        <taxon>Panicodae</taxon>
        <taxon>Paniceae</taxon>
        <taxon>Panicinae</taxon>
        <taxon>Panicum</taxon>
        <taxon>Panicum sect. Hiantes</taxon>
    </lineage>
</organism>
<proteinExistence type="predicted"/>
<accession>A0A8T0PJ25</accession>
<evidence type="ECO:0000313" key="3">
    <source>
        <dbReference type="Proteomes" id="UP000823388"/>
    </source>
</evidence>
<name>A0A8T0PJ25_PANVG</name>
<dbReference type="Proteomes" id="UP000823388">
    <property type="component" value="Chromosome 8K"/>
</dbReference>